<dbReference type="GO" id="GO:0030518">
    <property type="term" value="P:nuclear receptor-mediated steroid hormone signaling pathway"/>
    <property type="evidence" value="ECO:0007669"/>
    <property type="project" value="UniProtKB-ARBA"/>
</dbReference>
<evidence type="ECO:0000256" key="19">
    <source>
        <dbReference type="SAM" id="MobiDB-lite"/>
    </source>
</evidence>
<dbReference type="PANTHER" id="PTHR45700">
    <property type="entry name" value="UBIQUITIN-PROTEIN LIGASE E3C"/>
    <property type="match status" value="1"/>
</dbReference>
<dbReference type="CDD" id="cd00078">
    <property type="entry name" value="HECTc"/>
    <property type="match status" value="1"/>
</dbReference>
<dbReference type="SMART" id="SM00119">
    <property type="entry name" value="HECTc"/>
    <property type="match status" value="1"/>
</dbReference>
<dbReference type="OrthoDB" id="5981550at2759"/>
<name>A0A8J2RGB8_9CRUS</name>
<dbReference type="InterPro" id="IPR035983">
    <property type="entry name" value="Hect_E3_ubiquitin_ligase"/>
</dbReference>
<accession>A0A8J2RGB8</accession>
<dbReference type="EC" id="2.3.2.26" evidence="4"/>
<dbReference type="GO" id="GO:0042752">
    <property type="term" value="P:regulation of circadian rhythm"/>
    <property type="evidence" value="ECO:0007669"/>
    <property type="project" value="UniProtKB-ARBA"/>
</dbReference>
<dbReference type="GO" id="GO:0000502">
    <property type="term" value="C:proteasome complex"/>
    <property type="evidence" value="ECO:0007669"/>
    <property type="project" value="UniProtKB-KW"/>
</dbReference>
<gene>
    <name evidence="21" type="ORF">DGAL_LOCUS692</name>
</gene>
<evidence type="ECO:0000259" key="20">
    <source>
        <dbReference type="PROSITE" id="PS50237"/>
    </source>
</evidence>
<dbReference type="Gene3D" id="3.30.2160.10">
    <property type="entry name" value="Hect, E3 ligase catalytic domain"/>
    <property type="match status" value="1"/>
</dbReference>
<proteinExistence type="predicted"/>
<dbReference type="EMBL" id="CAKKLH010000003">
    <property type="protein sequence ID" value="CAH0098609.1"/>
    <property type="molecule type" value="Genomic_DNA"/>
</dbReference>
<keyword evidence="9" id="KW-0863">Zinc-finger</keyword>
<feature type="active site" description="Glycyl thioester intermediate" evidence="18">
    <location>
        <position position="860"/>
    </location>
</feature>
<dbReference type="GO" id="GO:0005737">
    <property type="term" value="C:cytoplasm"/>
    <property type="evidence" value="ECO:0007669"/>
    <property type="project" value="UniProtKB-SubCell"/>
</dbReference>
<dbReference type="FunFam" id="3.90.1750.10:FF:000008">
    <property type="entry name" value="Putative ubiquitin-protein ligase E3A"/>
    <property type="match status" value="1"/>
</dbReference>
<dbReference type="FunFam" id="3.30.2160.10:FF:000004">
    <property type="entry name" value="probable E3 ubiquitin-protein ligase HERC4 isoform X1"/>
    <property type="match status" value="1"/>
</dbReference>
<dbReference type="GO" id="GO:0080090">
    <property type="term" value="P:regulation of primary metabolic process"/>
    <property type="evidence" value="ECO:0007669"/>
    <property type="project" value="UniProtKB-ARBA"/>
</dbReference>
<evidence type="ECO:0000313" key="21">
    <source>
        <dbReference type="EMBL" id="CAH0098609.1"/>
    </source>
</evidence>
<organism evidence="21 22">
    <name type="scientific">Daphnia galeata</name>
    <dbReference type="NCBI Taxonomy" id="27404"/>
    <lineage>
        <taxon>Eukaryota</taxon>
        <taxon>Metazoa</taxon>
        <taxon>Ecdysozoa</taxon>
        <taxon>Arthropoda</taxon>
        <taxon>Crustacea</taxon>
        <taxon>Branchiopoda</taxon>
        <taxon>Diplostraca</taxon>
        <taxon>Cladocera</taxon>
        <taxon>Anomopoda</taxon>
        <taxon>Daphniidae</taxon>
        <taxon>Daphnia</taxon>
    </lineage>
</organism>
<dbReference type="InterPro" id="IPR042556">
    <property type="entry name" value="AZUL_sf"/>
</dbReference>
<dbReference type="PANTHER" id="PTHR45700:SF8">
    <property type="entry name" value="HECT-TYPE E3 UBIQUITIN TRANSFERASE"/>
    <property type="match status" value="1"/>
</dbReference>
<dbReference type="FunFam" id="3.30.2410.10:FF:000003">
    <property type="entry name" value="probable E3 ubiquitin-protein ligase HERC4 isoform X1"/>
    <property type="match status" value="1"/>
</dbReference>
<dbReference type="GO" id="GO:0048731">
    <property type="term" value="P:system development"/>
    <property type="evidence" value="ECO:0007669"/>
    <property type="project" value="UniProtKB-ARBA"/>
</dbReference>
<dbReference type="InterPro" id="IPR032353">
    <property type="entry name" value="AZUL"/>
</dbReference>
<keyword evidence="6" id="KW-0597">Phosphoprotein</keyword>
<protein>
    <recommendedName>
        <fullName evidence="15">Ubiquitin-protein ligase E3A</fullName>
        <ecNumber evidence="4">2.3.2.26</ecNumber>
    </recommendedName>
    <alternativeName>
        <fullName evidence="17">HECT-type ubiquitin transferase E3A</fullName>
    </alternativeName>
    <alternativeName>
        <fullName evidence="16">Oncogenic protein-associated protein E6-AP</fullName>
    </alternativeName>
</protein>
<evidence type="ECO:0000256" key="14">
    <source>
        <dbReference type="ARBA" id="ARBA00023242"/>
    </source>
</evidence>
<dbReference type="GO" id="GO:0010604">
    <property type="term" value="P:positive regulation of macromolecule metabolic process"/>
    <property type="evidence" value="ECO:0007669"/>
    <property type="project" value="UniProtKB-ARBA"/>
</dbReference>
<dbReference type="GO" id="GO:0008270">
    <property type="term" value="F:zinc ion binding"/>
    <property type="evidence" value="ECO:0007669"/>
    <property type="project" value="UniProtKB-KW"/>
</dbReference>
<evidence type="ECO:0000256" key="8">
    <source>
        <dbReference type="ARBA" id="ARBA00022723"/>
    </source>
</evidence>
<evidence type="ECO:0000256" key="11">
    <source>
        <dbReference type="ARBA" id="ARBA00022833"/>
    </source>
</evidence>
<keyword evidence="7" id="KW-0808">Transferase</keyword>
<evidence type="ECO:0000256" key="18">
    <source>
        <dbReference type="PROSITE-ProRule" id="PRU00104"/>
    </source>
</evidence>
<evidence type="ECO:0000256" key="13">
    <source>
        <dbReference type="ARBA" id="ARBA00023108"/>
    </source>
</evidence>
<evidence type="ECO:0000256" key="7">
    <source>
        <dbReference type="ARBA" id="ARBA00022679"/>
    </source>
</evidence>
<evidence type="ECO:0000256" key="15">
    <source>
        <dbReference type="ARBA" id="ARBA00067504"/>
    </source>
</evidence>
<evidence type="ECO:0000256" key="1">
    <source>
        <dbReference type="ARBA" id="ARBA00000885"/>
    </source>
</evidence>
<comment type="catalytic activity">
    <reaction evidence="1">
        <text>S-ubiquitinyl-[E2 ubiquitin-conjugating enzyme]-L-cysteine + [acceptor protein]-L-lysine = [E2 ubiquitin-conjugating enzyme]-L-cysteine + N(6)-ubiquitinyl-[acceptor protein]-L-lysine.</text>
        <dbReference type="EC" id="2.3.2.26"/>
    </reaction>
</comment>
<dbReference type="Gene3D" id="6.10.130.10">
    <property type="entry name" value="Ubiquitin-protein ligase E3A, N-terminal zinc-binding domain (AZUL)"/>
    <property type="match status" value="1"/>
</dbReference>
<dbReference type="Gene3D" id="3.30.2410.10">
    <property type="entry name" value="Hect, E3 ligase catalytic domain"/>
    <property type="match status" value="1"/>
</dbReference>
<keyword evidence="12" id="KW-0647">Proteasome</keyword>
<evidence type="ECO:0000256" key="16">
    <source>
        <dbReference type="ARBA" id="ARBA00077235"/>
    </source>
</evidence>
<dbReference type="Pfam" id="PF00632">
    <property type="entry name" value="HECT"/>
    <property type="match status" value="1"/>
</dbReference>
<evidence type="ECO:0000256" key="12">
    <source>
        <dbReference type="ARBA" id="ARBA00022942"/>
    </source>
</evidence>
<dbReference type="GO" id="GO:0009966">
    <property type="term" value="P:regulation of signal transduction"/>
    <property type="evidence" value="ECO:0007669"/>
    <property type="project" value="UniProtKB-ARBA"/>
</dbReference>
<comment type="caution">
    <text evidence="21">The sequence shown here is derived from an EMBL/GenBank/DDBJ whole genome shotgun (WGS) entry which is preliminary data.</text>
</comment>
<keyword evidence="10 18" id="KW-0833">Ubl conjugation pathway</keyword>
<evidence type="ECO:0000256" key="2">
    <source>
        <dbReference type="ARBA" id="ARBA00004123"/>
    </source>
</evidence>
<dbReference type="GO" id="GO:0006511">
    <property type="term" value="P:ubiquitin-dependent protein catabolic process"/>
    <property type="evidence" value="ECO:0007669"/>
    <property type="project" value="UniProtKB-ARBA"/>
</dbReference>
<evidence type="ECO:0000256" key="6">
    <source>
        <dbReference type="ARBA" id="ARBA00022553"/>
    </source>
</evidence>
<keyword evidence="11" id="KW-0862">Zinc</keyword>
<dbReference type="InterPro" id="IPR044611">
    <property type="entry name" value="E3A/B/C-like"/>
</dbReference>
<dbReference type="GO" id="GO:0048511">
    <property type="term" value="P:rhythmic process"/>
    <property type="evidence" value="ECO:0007669"/>
    <property type="project" value="UniProtKB-KW"/>
</dbReference>
<dbReference type="GO" id="GO:0005634">
    <property type="term" value="C:nucleus"/>
    <property type="evidence" value="ECO:0007669"/>
    <property type="project" value="UniProtKB-SubCell"/>
</dbReference>
<dbReference type="Gene3D" id="3.90.1750.10">
    <property type="entry name" value="Hect, E3 ligase catalytic domains"/>
    <property type="match status" value="1"/>
</dbReference>
<keyword evidence="5" id="KW-0963">Cytoplasm</keyword>
<evidence type="ECO:0000256" key="9">
    <source>
        <dbReference type="ARBA" id="ARBA00022771"/>
    </source>
</evidence>
<dbReference type="Pfam" id="PF16558">
    <property type="entry name" value="AZUL"/>
    <property type="match status" value="1"/>
</dbReference>
<dbReference type="Proteomes" id="UP000789390">
    <property type="component" value="Unassembled WGS sequence"/>
</dbReference>
<dbReference type="GO" id="GO:0000209">
    <property type="term" value="P:protein polyubiquitination"/>
    <property type="evidence" value="ECO:0007669"/>
    <property type="project" value="InterPro"/>
</dbReference>
<keyword evidence="8" id="KW-0479">Metal-binding</keyword>
<dbReference type="PROSITE" id="PS50237">
    <property type="entry name" value="HECT"/>
    <property type="match status" value="1"/>
</dbReference>
<dbReference type="InterPro" id="IPR000569">
    <property type="entry name" value="HECT_dom"/>
</dbReference>
<evidence type="ECO:0000313" key="22">
    <source>
        <dbReference type="Proteomes" id="UP000789390"/>
    </source>
</evidence>
<feature type="domain" description="HECT" evidence="20">
    <location>
        <begin position="563"/>
        <end position="892"/>
    </location>
</feature>
<evidence type="ECO:0000256" key="3">
    <source>
        <dbReference type="ARBA" id="ARBA00004496"/>
    </source>
</evidence>
<dbReference type="GO" id="GO:0061630">
    <property type="term" value="F:ubiquitin protein ligase activity"/>
    <property type="evidence" value="ECO:0007669"/>
    <property type="project" value="UniProtKB-EC"/>
</dbReference>
<keyword evidence="13" id="KW-0090">Biological rhythms</keyword>
<reference evidence="21" key="1">
    <citation type="submission" date="2021-11" db="EMBL/GenBank/DDBJ databases">
        <authorList>
            <person name="Schell T."/>
        </authorList>
    </citation>
    <scope>NUCLEOTIDE SEQUENCE</scope>
    <source>
        <strain evidence="21">M5</strain>
    </source>
</reference>
<keyword evidence="22" id="KW-1185">Reference proteome</keyword>
<comment type="subcellular location">
    <subcellularLocation>
        <location evidence="3">Cytoplasm</location>
    </subcellularLocation>
    <subcellularLocation>
        <location evidence="2">Nucleus</location>
    </subcellularLocation>
</comment>
<keyword evidence="14" id="KW-0539">Nucleus</keyword>
<evidence type="ECO:0000256" key="4">
    <source>
        <dbReference type="ARBA" id="ARBA00012485"/>
    </source>
</evidence>
<dbReference type="SUPFAM" id="SSF56204">
    <property type="entry name" value="Hect, E3 ligase catalytic domain"/>
    <property type="match status" value="1"/>
</dbReference>
<evidence type="ECO:0000256" key="10">
    <source>
        <dbReference type="ARBA" id="ARBA00022786"/>
    </source>
</evidence>
<evidence type="ECO:0000256" key="17">
    <source>
        <dbReference type="ARBA" id="ARBA00077264"/>
    </source>
</evidence>
<evidence type="ECO:0000256" key="5">
    <source>
        <dbReference type="ARBA" id="ARBA00022490"/>
    </source>
</evidence>
<dbReference type="GO" id="GO:0048513">
    <property type="term" value="P:animal organ development"/>
    <property type="evidence" value="ECO:0007669"/>
    <property type="project" value="UniProtKB-ARBA"/>
</dbReference>
<dbReference type="AlphaFoldDB" id="A0A8J2RGB8"/>
<sequence>MAENGQSDGGNLLSTSGESQAPDKRVAARQLIKRYYFQLTEGCGDPNCKNEHCASSKKVQPLSPNQAAAQALDLFARKGRLCVGTSKNELPSTFFPEITSAGSSAMSDQQLLKQELWVPPTLNVASYSANDKSGISKLTKLTETSFKQIIDNCNEFGIYSKLVHTLGHVFANPEFLGQSFIRQGNSCTSTVGHGQLSKEQLRSMEVDLDKDKDSQEAVAEIRLQDIGQEVSVDICSVRRSFEAFSSIQSQNYESALVHALILLCETIELDMKFGRQKAEVNLLNVFVIVFELPWLGTGDYFESVLPTLCRACALLPLTQQATLVRFWATHSVPNLRNLVQTLQQLISFRVLSGDFGRDYAVNDDNTITACVKVMRILYCVNIFSCTTRSKSTDASNDSMETDDPSKDSFDVFSFGIDPTPRLGPKQNKTRKNDPLMAELVVNVLDCRKPPVAFTDFYNEPLSDVVEMDRDFAYFAAASEAPPSASNNAIKISFMNFPFILTPAAKALGLYYDNRIRMYSERRQSIFNSVMNGQPSNPYLKLKIRRDHVIDDALIGLEMVAMENPSDLKKQLVVEFEGEQGIDEGGLSKEFFQLVIDQVFNPDYAMFAFNSDTRNFWFNPTSFESDAQFTLIGIMLGLAIYNTIILDIHFPMVVYRKLLGRKGTFEDLQELDPTLWKGLTELLEYPDSDIEETLMQTFSISYKDVFGVVYNHDLKENGASCNVNLENRREFVELYADYLLNECVGRQFAAFRRGFAMVTDESPLSTLFRPEEVEQLVCGSHIFDFEELQNATEYDGGFTAQSETIKYFWSVVHELSVEDKRRLLQFTTGSDRVPVGGLGRLKLIIARNGADSDRLPMAHTCYNVLLLPEYDNKEKLKERLMKAIDYSKGFGML</sequence>
<feature type="region of interest" description="Disordered" evidence="19">
    <location>
        <begin position="1"/>
        <end position="24"/>
    </location>
</feature>